<dbReference type="PANTHER" id="PTHR23416:SF78">
    <property type="entry name" value="LIPOPOLYSACCHARIDE BIOSYNTHESIS O-ACETYL TRANSFERASE WBBJ-RELATED"/>
    <property type="match status" value="1"/>
</dbReference>
<dbReference type="InterPro" id="IPR001451">
    <property type="entry name" value="Hexapep"/>
</dbReference>
<reference evidence="1" key="1">
    <citation type="journal article" date="2023" name="Comput. Struct. Biotechnol. J.">
        <title>Discovery of a novel marine Bacteroidetes with a rich repertoire of carbohydrate-active enzymes.</title>
        <authorList>
            <person name="Chen B."/>
            <person name="Liu G."/>
            <person name="Chen Q."/>
            <person name="Wang H."/>
            <person name="Liu L."/>
            <person name="Tang K."/>
        </authorList>
    </citation>
    <scope>NUCLEOTIDE SEQUENCE</scope>
    <source>
        <strain evidence="1">TK19036</strain>
    </source>
</reference>
<gene>
    <name evidence="1" type="ORF">K4G66_28645</name>
</gene>
<keyword evidence="1" id="KW-0012">Acyltransferase</keyword>
<dbReference type="EMBL" id="CP120682">
    <property type="protein sequence ID" value="WKN36333.1"/>
    <property type="molecule type" value="Genomic_DNA"/>
</dbReference>
<dbReference type="GO" id="GO:0016746">
    <property type="term" value="F:acyltransferase activity"/>
    <property type="evidence" value="ECO:0007669"/>
    <property type="project" value="UniProtKB-KW"/>
</dbReference>
<organism evidence="1">
    <name type="scientific">Roseihalotalea indica</name>
    <dbReference type="NCBI Taxonomy" id="2867963"/>
    <lineage>
        <taxon>Bacteria</taxon>
        <taxon>Pseudomonadati</taxon>
        <taxon>Bacteroidota</taxon>
        <taxon>Cytophagia</taxon>
        <taxon>Cytophagales</taxon>
        <taxon>Catalimonadaceae</taxon>
        <taxon>Roseihalotalea</taxon>
    </lineage>
</organism>
<dbReference type="InterPro" id="IPR011004">
    <property type="entry name" value="Trimer_LpxA-like_sf"/>
</dbReference>
<proteinExistence type="predicted"/>
<protein>
    <submittedName>
        <fullName evidence="1">Acyltransferase</fullName>
    </submittedName>
</protein>
<keyword evidence="1" id="KW-0808">Transferase</keyword>
<dbReference type="SUPFAM" id="SSF51161">
    <property type="entry name" value="Trimeric LpxA-like enzymes"/>
    <property type="match status" value="1"/>
</dbReference>
<dbReference type="Pfam" id="PF00132">
    <property type="entry name" value="Hexapep"/>
    <property type="match status" value="1"/>
</dbReference>
<dbReference type="InterPro" id="IPR051159">
    <property type="entry name" value="Hexapeptide_acetyltransf"/>
</dbReference>
<reference evidence="1" key="2">
    <citation type="journal article" date="2024" name="Antonie Van Leeuwenhoek">
        <title>Roseihalotalea indica gen. nov., sp. nov., a halophilic Bacteroidetes from mesopelagic Southwest Indian Ocean with higher carbohydrate metabolic potential.</title>
        <authorList>
            <person name="Chen B."/>
            <person name="Zhang M."/>
            <person name="Lin D."/>
            <person name="Ye J."/>
            <person name="Tang K."/>
        </authorList>
    </citation>
    <scope>NUCLEOTIDE SEQUENCE</scope>
    <source>
        <strain evidence="1">TK19036</strain>
    </source>
</reference>
<evidence type="ECO:0000313" key="1">
    <source>
        <dbReference type="EMBL" id="WKN36333.1"/>
    </source>
</evidence>
<dbReference type="PANTHER" id="PTHR23416">
    <property type="entry name" value="SIALIC ACID SYNTHASE-RELATED"/>
    <property type="match status" value="1"/>
</dbReference>
<dbReference type="AlphaFoldDB" id="A0AA49GMV5"/>
<accession>A0AA49GMV5</accession>
<dbReference type="Gene3D" id="2.160.10.10">
    <property type="entry name" value="Hexapeptide repeat proteins"/>
    <property type="match status" value="1"/>
</dbReference>
<dbReference type="CDD" id="cd04647">
    <property type="entry name" value="LbH_MAT_like"/>
    <property type="match status" value="1"/>
</dbReference>
<name>A0AA49GMV5_9BACT</name>
<sequence>MGNQQLRKHIKPTWKDRFRIWKMRNAVGTCGTGVYFEKNVEFMRYPKLINIGNQVVIKEGAKICPCNEQTAVSIGDRTTVGYHTFIFASNRITIGNDCLIAPFVYIVDSDHGIERNTLINQQPNITAPIVIEDDVWIATGAKILRGVTVHRGAIIAAGAIVNQDVPPYTIVGGMPAKPIGERT</sequence>